<evidence type="ECO:0000256" key="2">
    <source>
        <dbReference type="SAM" id="MobiDB-lite"/>
    </source>
</evidence>
<dbReference type="InterPro" id="IPR051603">
    <property type="entry name" value="Zinc-ADH_QOR/CCCR"/>
</dbReference>
<keyword evidence="4" id="KW-0560">Oxidoreductase</keyword>
<evidence type="ECO:0000313" key="5">
    <source>
        <dbReference type="Proteomes" id="UP000289184"/>
    </source>
</evidence>
<accession>A0A446C201</accession>
<dbReference type="CDD" id="cd08253">
    <property type="entry name" value="zeta_crystallin"/>
    <property type="match status" value="1"/>
</dbReference>
<keyword evidence="1" id="KW-0521">NADP</keyword>
<dbReference type="PANTHER" id="PTHR44154:SF1">
    <property type="entry name" value="QUINONE OXIDOREDUCTASE"/>
    <property type="match status" value="1"/>
</dbReference>
<evidence type="ECO:0000256" key="1">
    <source>
        <dbReference type="ARBA" id="ARBA00022857"/>
    </source>
</evidence>
<dbReference type="SUPFAM" id="SSF51735">
    <property type="entry name" value="NAD(P)-binding Rossmann-fold domains"/>
    <property type="match status" value="1"/>
</dbReference>
<reference evidence="4 5" key="1">
    <citation type="submission" date="2018-07" db="EMBL/GenBank/DDBJ databases">
        <authorList>
            <person name="Peeters C."/>
        </authorList>
    </citation>
    <scope>NUCLEOTIDE SEQUENCE [LARGE SCALE GENOMIC DNA]</scope>
    <source>
        <strain evidence="4 5">LMG 3411</strain>
    </source>
</reference>
<gene>
    <name evidence="4" type="ORF">AGI3411_00078</name>
</gene>
<dbReference type="SMART" id="SM00829">
    <property type="entry name" value="PKS_ER"/>
    <property type="match status" value="1"/>
</dbReference>
<dbReference type="Pfam" id="PF08240">
    <property type="entry name" value="ADH_N"/>
    <property type="match status" value="1"/>
</dbReference>
<dbReference type="OrthoDB" id="9788224at2"/>
<proteinExistence type="predicted"/>
<dbReference type="InterPro" id="IPR011032">
    <property type="entry name" value="GroES-like_sf"/>
</dbReference>
<sequence length="328" mass="35318">MKAAFYETRGAASEVLRVGEMPEEAPGPGMLRVRIVASGINPSDVKTRRGTGARPNPWPRTIPHQDGAGTVDQVGPGVDPGRLGQRVWLYECQLDRPFGTAAQWVTVPQHLAVPLPDNVPFDVGAALGVPALTAWYCNERVEAGAGRRVFVHGAVGAVGFYAAQMARLRGARVLASVSNAKQARIAAKAGIETVARGPDLPAAARQWLAQFRREAFDALIDLDFAGNLQTNLALAANGAHIAAYASDTDLQPAIPVRDLMRRNLRLSFLLVYTMPPNLKQRAVEQTSQWLAAGALHHPAIHAYPLQDIAAAHEAVETRRHMGKVIVQP</sequence>
<dbReference type="GO" id="GO:0102523">
    <property type="term" value="F:2-chloroacrylate reductase activity"/>
    <property type="evidence" value="ECO:0007669"/>
    <property type="project" value="UniProtKB-EC"/>
</dbReference>
<organism evidence="4 5">
    <name type="scientific">Achromobacter agilis</name>
    <dbReference type="NCBI Taxonomy" id="1353888"/>
    <lineage>
        <taxon>Bacteria</taxon>
        <taxon>Pseudomonadati</taxon>
        <taxon>Pseudomonadota</taxon>
        <taxon>Betaproteobacteria</taxon>
        <taxon>Burkholderiales</taxon>
        <taxon>Alcaligenaceae</taxon>
        <taxon>Achromobacter</taxon>
    </lineage>
</organism>
<dbReference type="InterPro" id="IPR036291">
    <property type="entry name" value="NAD(P)-bd_dom_sf"/>
</dbReference>
<protein>
    <submittedName>
        <fullName evidence="4">2-haloacrylate reductase</fullName>
        <ecNumber evidence="4">1.3.1.103</ecNumber>
    </submittedName>
</protein>
<dbReference type="Gene3D" id="3.40.50.720">
    <property type="entry name" value="NAD(P)-binding Rossmann-like Domain"/>
    <property type="match status" value="1"/>
</dbReference>
<dbReference type="EMBL" id="UFQB01000001">
    <property type="protein sequence ID" value="SSW61777.1"/>
    <property type="molecule type" value="Genomic_DNA"/>
</dbReference>
<dbReference type="Gene3D" id="3.90.180.10">
    <property type="entry name" value="Medium-chain alcohol dehydrogenases, catalytic domain"/>
    <property type="match status" value="1"/>
</dbReference>
<evidence type="ECO:0000259" key="3">
    <source>
        <dbReference type="SMART" id="SM00829"/>
    </source>
</evidence>
<dbReference type="SUPFAM" id="SSF50129">
    <property type="entry name" value="GroES-like"/>
    <property type="match status" value="1"/>
</dbReference>
<dbReference type="PANTHER" id="PTHR44154">
    <property type="entry name" value="QUINONE OXIDOREDUCTASE"/>
    <property type="match status" value="1"/>
</dbReference>
<dbReference type="AlphaFoldDB" id="A0A446C201"/>
<dbReference type="InterPro" id="IPR020843">
    <property type="entry name" value="ER"/>
</dbReference>
<feature type="region of interest" description="Disordered" evidence="2">
    <location>
        <begin position="42"/>
        <end position="71"/>
    </location>
</feature>
<keyword evidence="5" id="KW-1185">Reference proteome</keyword>
<name>A0A446C201_9BURK</name>
<dbReference type="EC" id="1.3.1.103" evidence="4"/>
<dbReference type="Pfam" id="PF13602">
    <property type="entry name" value="ADH_zinc_N_2"/>
    <property type="match status" value="1"/>
</dbReference>
<dbReference type="Proteomes" id="UP000289184">
    <property type="component" value="Unassembled WGS sequence"/>
</dbReference>
<evidence type="ECO:0000313" key="4">
    <source>
        <dbReference type="EMBL" id="SSW61777.1"/>
    </source>
</evidence>
<dbReference type="InterPro" id="IPR013154">
    <property type="entry name" value="ADH-like_N"/>
</dbReference>
<dbReference type="RefSeq" id="WP_129525478.1">
    <property type="nucleotide sequence ID" value="NZ_UFQB01000001.1"/>
</dbReference>
<feature type="domain" description="Enoyl reductase (ER)" evidence="3">
    <location>
        <begin position="11"/>
        <end position="326"/>
    </location>
</feature>